<dbReference type="STRING" id="1573173.A0A162NC09"/>
<gene>
    <name evidence="2" type="ORF">CI238_05271</name>
</gene>
<sequence length="91" mass="10036">MTLEKHTDPAIRAVILALRSRVGGKTAKEVAEALSIPVRTVDEIFRRAKSRGFDPTSPLLKILPEHYEDAPRSGRPKKQTEGSAEDAISKE</sequence>
<protein>
    <submittedName>
        <fullName evidence="2">Uncharacterized protein</fullName>
    </submittedName>
</protein>
<name>A0A162NC09_COLIC</name>
<keyword evidence="3" id="KW-1185">Reference proteome</keyword>
<evidence type="ECO:0000313" key="3">
    <source>
        <dbReference type="Proteomes" id="UP000076584"/>
    </source>
</evidence>
<accession>A0A162NC09</accession>
<proteinExistence type="predicted"/>
<organism evidence="2 3">
    <name type="scientific">Colletotrichum incanum</name>
    <name type="common">Soybean anthracnose fungus</name>
    <dbReference type="NCBI Taxonomy" id="1573173"/>
    <lineage>
        <taxon>Eukaryota</taxon>
        <taxon>Fungi</taxon>
        <taxon>Dikarya</taxon>
        <taxon>Ascomycota</taxon>
        <taxon>Pezizomycotina</taxon>
        <taxon>Sordariomycetes</taxon>
        <taxon>Hypocreomycetidae</taxon>
        <taxon>Glomerellales</taxon>
        <taxon>Glomerellaceae</taxon>
        <taxon>Colletotrichum</taxon>
        <taxon>Colletotrichum spaethianum species complex</taxon>
    </lineage>
</organism>
<feature type="region of interest" description="Disordered" evidence="1">
    <location>
        <begin position="65"/>
        <end position="91"/>
    </location>
</feature>
<evidence type="ECO:0000256" key="1">
    <source>
        <dbReference type="SAM" id="MobiDB-lite"/>
    </source>
</evidence>
<dbReference type="AlphaFoldDB" id="A0A162NC09"/>
<dbReference type="EMBL" id="LFIW01000570">
    <property type="protein sequence ID" value="KZL85781.1"/>
    <property type="molecule type" value="Genomic_DNA"/>
</dbReference>
<evidence type="ECO:0000313" key="2">
    <source>
        <dbReference type="EMBL" id="KZL85781.1"/>
    </source>
</evidence>
<reference evidence="2 3" key="1">
    <citation type="submission" date="2015-06" db="EMBL/GenBank/DDBJ databases">
        <title>Survival trade-offs in plant roots during colonization by closely related pathogenic and mutualistic fungi.</title>
        <authorList>
            <person name="Hacquard S."/>
            <person name="Kracher B."/>
            <person name="Hiruma K."/>
            <person name="Weinman A."/>
            <person name="Muench P."/>
            <person name="Garrido Oter R."/>
            <person name="Ver Loren van Themaat E."/>
            <person name="Dallerey J.-F."/>
            <person name="Damm U."/>
            <person name="Henrissat B."/>
            <person name="Lespinet O."/>
            <person name="Thon M."/>
            <person name="Kemen E."/>
            <person name="McHardy A.C."/>
            <person name="Schulze-Lefert P."/>
            <person name="O'Connell R.J."/>
        </authorList>
    </citation>
    <scope>NUCLEOTIDE SEQUENCE [LARGE SCALE GENOMIC DNA]</scope>
    <source>
        <strain evidence="2 3">MAFF 238704</strain>
    </source>
</reference>
<dbReference type="Pfam" id="PF13384">
    <property type="entry name" value="HTH_23"/>
    <property type="match status" value="1"/>
</dbReference>
<dbReference type="Proteomes" id="UP000076584">
    <property type="component" value="Unassembled WGS sequence"/>
</dbReference>
<comment type="caution">
    <text evidence="2">The sequence shown here is derived from an EMBL/GenBank/DDBJ whole genome shotgun (WGS) entry which is preliminary data.</text>
</comment>